<proteinExistence type="predicted"/>
<evidence type="ECO:0000313" key="3">
    <source>
        <dbReference type="Proteomes" id="UP000660262"/>
    </source>
</evidence>
<protein>
    <submittedName>
        <fullName evidence="2">Uncharacterized protein</fullName>
    </submittedName>
</protein>
<dbReference type="AlphaFoldDB" id="A0A830H6Y6"/>
<evidence type="ECO:0000313" key="2">
    <source>
        <dbReference type="EMBL" id="GHP02398.1"/>
    </source>
</evidence>
<name>A0A830H6Y6_9CHLO</name>
<evidence type="ECO:0000256" key="1">
    <source>
        <dbReference type="SAM" id="MobiDB-lite"/>
    </source>
</evidence>
<accession>A0A830H6Y6</accession>
<dbReference type="Gene3D" id="2.60.40.4370">
    <property type="match status" value="1"/>
</dbReference>
<reference evidence="2" key="1">
    <citation type="submission" date="2020-10" db="EMBL/GenBank/DDBJ databases">
        <title>Unveiling of a novel bifunctional photoreceptor, Dualchrome1, isolated from a cosmopolitan green alga.</title>
        <authorList>
            <person name="Suzuki S."/>
            <person name="Kawachi M."/>
        </authorList>
    </citation>
    <scope>NUCLEOTIDE SEQUENCE</scope>
    <source>
        <strain evidence="2">NIES 2893</strain>
    </source>
</reference>
<dbReference type="EMBL" id="BNJQ01000003">
    <property type="protein sequence ID" value="GHP02398.1"/>
    <property type="molecule type" value="Genomic_DNA"/>
</dbReference>
<organism evidence="2 3">
    <name type="scientific">Pycnococcus provasolii</name>
    <dbReference type="NCBI Taxonomy" id="41880"/>
    <lineage>
        <taxon>Eukaryota</taxon>
        <taxon>Viridiplantae</taxon>
        <taxon>Chlorophyta</taxon>
        <taxon>Pseudoscourfieldiophyceae</taxon>
        <taxon>Pseudoscourfieldiales</taxon>
        <taxon>Pycnococcaceae</taxon>
        <taxon>Pycnococcus</taxon>
    </lineage>
</organism>
<feature type="region of interest" description="Disordered" evidence="1">
    <location>
        <begin position="1"/>
        <end position="28"/>
    </location>
</feature>
<feature type="compositionally biased region" description="Gly residues" evidence="1">
    <location>
        <begin position="10"/>
        <end position="22"/>
    </location>
</feature>
<sequence length="154" mass="15696">MTTLADLAHSGGGGGGGGGGGAPPSSVLEEEDNMHVDVQNQAVRGGATSCSGHAEEGRHVDDDELVLLHLDDTIANLLAAQRNIGACSYKIYNLDTPSPTLVLSTATGSTHTFHGVWDAPLGSMLVVPGEAAQGRHEAPAVACCQHRIVFSASS</sequence>
<comment type="caution">
    <text evidence="2">The sequence shown here is derived from an EMBL/GenBank/DDBJ whole genome shotgun (WGS) entry which is preliminary data.</text>
</comment>
<dbReference type="Proteomes" id="UP000660262">
    <property type="component" value="Unassembled WGS sequence"/>
</dbReference>
<keyword evidence="3" id="KW-1185">Reference proteome</keyword>
<gene>
    <name evidence="2" type="ORF">PPROV_000115500</name>
</gene>